<dbReference type="AlphaFoldDB" id="A0A927R9P1"/>
<feature type="chain" id="PRO_5039721398" evidence="2">
    <location>
        <begin position="43"/>
        <end position="216"/>
    </location>
</feature>
<gene>
    <name evidence="3" type="ORF">HEB94_001033</name>
</gene>
<dbReference type="EMBL" id="JADBEM010000001">
    <property type="protein sequence ID" value="MBE1604185.1"/>
    <property type="molecule type" value="Genomic_DNA"/>
</dbReference>
<evidence type="ECO:0000256" key="2">
    <source>
        <dbReference type="SAM" id="SignalP"/>
    </source>
</evidence>
<keyword evidence="4" id="KW-1185">Reference proteome</keyword>
<reference evidence="3" key="1">
    <citation type="submission" date="2020-10" db="EMBL/GenBank/DDBJ databases">
        <title>Sequencing the genomes of 1000 actinobacteria strains.</title>
        <authorList>
            <person name="Klenk H.-P."/>
        </authorList>
    </citation>
    <scope>NUCLEOTIDE SEQUENCE</scope>
    <source>
        <strain evidence="3">DSM 45354</strain>
    </source>
</reference>
<dbReference type="Proteomes" id="UP000638648">
    <property type="component" value="Unassembled WGS sequence"/>
</dbReference>
<protein>
    <submittedName>
        <fullName evidence="3">Uncharacterized protein</fullName>
    </submittedName>
</protein>
<accession>A0A927R9P1</accession>
<proteinExistence type="predicted"/>
<name>A0A927R9P1_9ACTN</name>
<organism evidence="3 4">
    <name type="scientific">Actinopolymorpha pittospori</name>
    <dbReference type="NCBI Taxonomy" id="648752"/>
    <lineage>
        <taxon>Bacteria</taxon>
        <taxon>Bacillati</taxon>
        <taxon>Actinomycetota</taxon>
        <taxon>Actinomycetes</taxon>
        <taxon>Propionibacteriales</taxon>
        <taxon>Actinopolymorphaceae</taxon>
        <taxon>Actinopolymorpha</taxon>
    </lineage>
</organism>
<evidence type="ECO:0000313" key="4">
    <source>
        <dbReference type="Proteomes" id="UP000638648"/>
    </source>
</evidence>
<sequence>MNHLPAIRTATAGPRRAVPFRRTGSWAAALIAVALMSVGCAAEQPASTGVASIGDTPAPSAAADNTDTSGDGNGGRDAQVAYSQCMRENGVKEFPDPDGEGRLTLRARRGSSLDPDSPTFKAAQEACRGLRPQPGAAEREQNRAASLKYSQCMREHGIKDFPDPNPDGGMRIEMRPGSDMDPRNPKFQAAQEACKSFQPAGKGPIGGAVTEGKSGS</sequence>
<dbReference type="RefSeq" id="WP_192748792.1">
    <property type="nucleotide sequence ID" value="NZ_BAABJL010000216.1"/>
</dbReference>
<feature type="compositionally biased region" description="Basic and acidic residues" evidence="1">
    <location>
        <begin position="170"/>
        <end position="184"/>
    </location>
</feature>
<keyword evidence="2" id="KW-0732">Signal</keyword>
<evidence type="ECO:0000256" key="1">
    <source>
        <dbReference type="SAM" id="MobiDB-lite"/>
    </source>
</evidence>
<feature type="region of interest" description="Disordered" evidence="1">
    <location>
        <begin position="156"/>
        <end position="216"/>
    </location>
</feature>
<comment type="caution">
    <text evidence="3">The sequence shown here is derived from an EMBL/GenBank/DDBJ whole genome shotgun (WGS) entry which is preliminary data.</text>
</comment>
<feature type="signal peptide" evidence="2">
    <location>
        <begin position="1"/>
        <end position="42"/>
    </location>
</feature>
<evidence type="ECO:0000313" key="3">
    <source>
        <dbReference type="EMBL" id="MBE1604185.1"/>
    </source>
</evidence>
<feature type="region of interest" description="Disordered" evidence="1">
    <location>
        <begin position="51"/>
        <end position="78"/>
    </location>
</feature>